<reference evidence="2 3" key="1">
    <citation type="submission" date="2018-10" db="EMBL/GenBank/DDBJ databases">
        <title>Isolation, diversity and antifungal activity of actinobacteria from wheat.</title>
        <authorList>
            <person name="Han C."/>
        </authorList>
    </citation>
    <scope>NUCLEOTIDE SEQUENCE [LARGE SCALE GENOMIC DNA]</scope>
    <source>
        <strain evidence="2 3">NEAU-YY56</strain>
    </source>
</reference>
<keyword evidence="1" id="KW-0812">Transmembrane</keyword>
<feature type="transmembrane region" description="Helical" evidence="1">
    <location>
        <begin position="16"/>
        <end position="37"/>
    </location>
</feature>
<protein>
    <submittedName>
        <fullName evidence="2">Uncharacterized protein</fullName>
    </submittedName>
</protein>
<dbReference type="OrthoDB" id="3391117at2"/>
<dbReference type="Proteomes" id="UP000269289">
    <property type="component" value="Unassembled WGS sequence"/>
</dbReference>
<organism evidence="2 3">
    <name type="scientific">Cellulomonas triticagri</name>
    <dbReference type="NCBI Taxonomy" id="2483352"/>
    <lineage>
        <taxon>Bacteria</taxon>
        <taxon>Bacillati</taxon>
        <taxon>Actinomycetota</taxon>
        <taxon>Actinomycetes</taxon>
        <taxon>Micrococcales</taxon>
        <taxon>Cellulomonadaceae</taxon>
        <taxon>Cellulomonas</taxon>
    </lineage>
</organism>
<evidence type="ECO:0000313" key="3">
    <source>
        <dbReference type="Proteomes" id="UP000269289"/>
    </source>
</evidence>
<dbReference type="EMBL" id="RFFI01000007">
    <property type="protein sequence ID" value="RMI13940.1"/>
    <property type="molecule type" value="Genomic_DNA"/>
</dbReference>
<dbReference type="RefSeq" id="WP_122147836.1">
    <property type="nucleotide sequence ID" value="NZ_RFFI01000007.1"/>
</dbReference>
<gene>
    <name evidence="2" type="ORF">EBM89_02250</name>
</gene>
<sequence>MSTTDQAPARPTPGRLLLAGAVVAVVAATLVLTAIALDRWGPGNIGRGFAVGAVVGSALAGFAIWRALRRPDRATSGDRLFVGRGDERDRAVAARTFALLGAWALPLTMAAFLAMALGAPADASMGMLFIAQVAVGLVAAWRAAQRL</sequence>
<evidence type="ECO:0000256" key="1">
    <source>
        <dbReference type="SAM" id="Phobius"/>
    </source>
</evidence>
<feature type="transmembrane region" description="Helical" evidence="1">
    <location>
        <begin position="125"/>
        <end position="144"/>
    </location>
</feature>
<dbReference type="AlphaFoldDB" id="A0A3M2JQ48"/>
<accession>A0A3M2JQ48</accession>
<keyword evidence="1" id="KW-0472">Membrane</keyword>
<name>A0A3M2JQ48_9CELL</name>
<keyword evidence="3" id="KW-1185">Reference proteome</keyword>
<comment type="caution">
    <text evidence="2">The sequence shown here is derived from an EMBL/GenBank/DDBJ whole genome shotgun (WGS) entry which is preliminary data.</text>
</comment>
<feature type="transmembrane region" description="Helical" evidence="1">
    <location>
        <begin position="97"/>
        <end position="119"/>
    </location>
</feature>
<proteinExistence type="predicted"/>
<evidence type="ECO:0000313" key="2">
    <source>
        <dbReference type="EMBL" id="RMI13940.1"/>
    </source>
</evidence>
<keyword evidence="1" id="KW-1133">Transmembrane helix</keyword>
<feature type="transmembrane region" description="Helical" evidence="1">
    <location>
        <begin position="49"/>
        <end position="68"/>
    </location>
</feature>